<accession>A0ABP0LZ64</accession>
<proteinExistence type="predicted"/>
<gene>
    <name evidence="2" type="ORF">CCMP2556_LOCUS23422</name>
</gene>
<dbReference type="SUPFAM" id="SSF48403">
    <property type="entry name" value="Ankyrin repeat"/>
    <property type="match status" value="1"/>
</dbReference>
<dbReference type="EMBL" id="CAXAMN010014891">
    <property type="protein sequence ID" value="CAK9044536.1"/>
    <property type="molecule type" value="Genomic_DNA"/>
</dbReference>
<organism evidence="2 3">
    <name type="scientific">Durusdinium trenchii</name>
    <dbReference type="NCBI Taxonomy" id="1381693"/>
    <lineage>
        <taxon>Eukaryota</taxon>
        <taxon>Sar</taxon>
        <taxon>Alveolata</taxon>
        <taxon>Dinophyceae</taxon>
        <taxon>Suessiales</taxon>
        <taxon>Symbiodiniaceae</taxon>
        <taxon>Durusdinium</taxon>
    </lineage>
</organism>
<evidence type="ECO:0000313" key="2">
    <source>
        <dbReference type="EMBL" id="CAK9044536.1"/>
    </source>
</evidence>
<evidence type="ECO:0000313" key="3">
    <source>
        <dbReference type="Proteomes" id="UP001642484"/>
    </source>
</evidence>
<name>A0ABP0LZ64_9DINO</name>
<feature type="region of interest" description="Disordered" evidence="1">
    <location>
        <begin position="1"/>
        <end position="23"/>
    </location>
</feature>
<reference evidence="2 3" key="1">
    <citation type="submission" date="2024-02" db="EMBL/GenBank/DDBJ databases">
        <authorList>
            <person name="Chen Y."/>
            <person name="Shah S."/>
            <person name="Dougan E. K."/>
            <person name="Thang M."/>
            <person name="Chan C."/>
        </authorList>
    </citation>
    <scope>NUCLEOTIDE SEQUENCE [LARGE SCALE GENOMIC DNA]</scope>
</reference>
<evidence type="ECO:0000256" key="1">
    <source>
        <dbReference type="SAM" id="MobiDB-lite"/>
    </source>
</evidence>
<sequence>MAQTSATQQKKAPTSPLSKTDQVCRQHHRELAIAQRDVGIFLQSNGFDPANVQSQRGRWLVTYPLHEAVKQNNAYITAKLLMFGAVLEARDTWGYTAKQYAKGRTSHQQVEEVLDHHAKYCMLPGRSSSSVKAEGPRWHKSQACAPPRGFEQFFADLELRDPLVQVPSQEGAWLLIRGPKNLRHAVPWCRCNSQMRKQCRQDQPVLVALHERASSTCSLCECAHVLNGLPPWGRVRPHHHSPFKTETGEWCCGLTEISG</sequence>
<keyword evidence="3" id="KW-1185">Reference proteome</keyword>
<dbReference type="InterPro" id="IPR036770">
    <property type="entry name" value="Ankyrin_rpt-contain_sf"/>
</dbReference>
<dbReference type="Proteomes" id="UP001642484">
    <property type="component" value="Unassembled WGS sequence"/>
</dbReference>
<comment type="caution">
    <text evidence="2">The sequence shown here is derived from an EMBL/GenBank/DDBJ whole genome shotgun (WGS) entry which is preliminary data.</text>
</comment>
<protein>
    <submittedName>
        <fullName evidence="2">Uncharacterized protein</fullName>
    </submittedName>
</protein>
<dbReference type="Gene3D" id="1.25.40.20">
    <property type="entry name" value="Ankyrin repeat-containing domain"/>
    <property type="match status" value="1"/>
</dbReference>